<dbReference type="SUPFAM" id="SSF53474">
    <property type="entry name" value="alpha/beta-Hydrolases"/>
    <property type="match status" value="1"/>
</dbReference>
<protein>
    <submittedName>
        <fullName evidence="2">Alpha/beta fold hydrolase</fullName>
    </submittedName>
</protein>
<evidence type="ECO:0000259" key="1">
    <source>
        <dbReference type="Pfam" id="PF12697"/>
    </source>
</evidence>
<keyword evidence="3" id="KW-1185">Reference proteome</keyword>
<proteinExistence type="predicted"/>
<keyword evidence="2" id="KW-0378">Hydrolase</keyword>
<evidence type="ECO:0000313" key="3">
    <source>
        <dbReference type="Proteomes" id="UP001147653"/>
    </source>
</evidence>
<accession>A0A9X3S9T5</accession>
<feature type="domain" description="AB hydrolase-1" evidence="1">
    <location>
        <begin position="13"/>
        <end position="249"/>
    </location>
</feature>
<dbReference type="PANTHER" id="PTHR43194">
    <property type="entry name" value="HYDROLASE ALPHA/BETA FOLD FAMILY"/>
    <property type="match status" value="1"/>
</dbReference>
<dbReference type="InterPro" id="IPR000073">
    <property type="entry name" value="AB_hydrolase_1"/>
</dbReference>
<dbReference type="PRINTS" id="PR00111">
    <property type="entry name" value="ABHYDROLASE"/>
</dbReference>
<gene>
    <name evidence="2" type="ORF">OJ997_21785</name>
</gene>
<organism evidence="2 3">
    <name type="scientific">Solirubrobacter phytolaccae</name>
    <dbReference type="NCBI Taxonomy" id="1404360"/>
    <lineage>
        <taxon>Bacteria</taxon>
        <taxon>Bacillati</taxon>
        <taxon>Actinomycetota</taxon>
        <taxon>Thermoleophilia</taxon>
        <taxon>Solirubrobacterales</taxon>
        <taxon>Solirubrobacteraceae</taxon>
        <taxon>Solirubrobacter</taxon>
    </lineage>
</organism>
<dbReference type="PANTHER" id="PTHR43194:SF2">
    <property type="entry name" value="PEROXISOMAL MEMBRANE PROTEIN LPX1"/>
    <property type="match status" value="1"/>
</dbReference>
<dbReference type="EMBL" id="JAPDDP010000044">
    <property type="protein sequence ID" value="MDA0182958.1"/>
    <property type="molecule type" value="Genomic_DNA"/>
</dbReference>
<dbReference type="RefSeq" id="WP_270027342.1">
    <property type="nucleotide sequence ID" value="NZ_JAPDDP010000044.1"/>
</dbReference>
<dbReference type="GO" id="GO:0016787">
    <property type="term" value="F:hydrolase activity"/>
    <property type="evidence" value="ECO:0007669"/>
    <property type="project" value="UniProtKB-KW"/>
</dbReference>
<reference evidence="2" key="1">
    <citation type="submission" date="2022-10" db="EMBL/GenBank/DDBJ databases">
        <title>The WGS of Solirubrobacter phytolaccae KCTC 29190.</title>
        <authorList>
            <person name="Jiang Z."/>
        </authorList>
    </citation>
    <scope>NUCLEOTIDE SEQUENCE</scope>
    <source>
        <strain evidence="2">KCTC 29190</strain>
    </source>
</reference>
<dbReference type="Pfam" id="PF12697">
    <property type="entry name" value="Abhydrolase_6"/>
    <property type="match status" value="1"/>
</dbReference>
<dbReference type="InterPro" id="IPR050228">
    <property type="entry name" value="Carboxylesterase_BioH"/>
</dbReference>
<dbReference type="Proteomes" id="UP001147653">
    <property type="component" value="Unassembled WGS sequence"/>
</dbReference>
<sequence length="270" mass="28448">MLAFDTHGNGEPLVLVHGLATTRVIWRRVVPLLLSERSVVALDVPGFGASAPVGPGFELDAVAAAIADGLAHLERPFDLVGHSLGGAVAIALADRCPERVRRLVLVAPAGLRRMPGPAARAFGLAAERAIPLRRVGAPLADLPWGRRLLMSPGTADPASLPPAEVRAMLQASTGATRIQAALRTAASADLRQRLAQLRPPVGAIWGERDRIIPARGLETLRRLRPDAPITIVPRAGHIPMMERPAAFATALDEILAALSPTGNIVAPRTD</sequence>
<name>A0A9X3S9T5_9ACTN</name>
<dbReference type="InterPro" id="IPR029058">
    <property type="entry name" value="AB_hydrolase_fold"/>
</dbReference>
<dbReference type="Gene3D" id="3.40.50.1820">
    <property type="entry name" value="alpha/beta hydrolase"/>
    <property type="match status" value="1"/>
</dbReference>
<evidence type="ECO:0000313" key="2">
    <source>
        <dbReference type="EMBL" id="MDA0182958.1"/>
    </source>
</evidence>
<dbReference type="AlphaFoldDB" id="A0A9X3S9T5"/>
<comment type="caution">
    <text evidence="2">The sequence shown here is derived from an EMBL/GenBank/DDBJ whole genome shotgun (WGS) entry which is preliminary data.</text>
</comment>